<dbReference type="InterPro" id="IPR036691">
    <property type="entry name" value="Endo/exonu/phosph_ase_sf"/>
</dbReference>
<proteinExistence type="predicted"/>
<evidence type="ECO:0000313" key="2">
    <source>
        <dbReference type="Proteomes" id="UP000299102"/>
    </source>
</evidence>
<keyword evidence="2" id="KW-1185">Reference proteome</keyword>
<dbReference type="AlphaFoldDB" id="A0A4C1XC85"/>
<evidence type="ECO:0000313" key="1">
    <source>
        <dbReference type="EMBL" id="GBP60813.1"/>
    </source>
</evidence>
<organism evidence="1 2">
    <name type="scientific">Eumeta variegata</name>
    <name type="common">Bagworm moth</name>
    <name type="synonym">Eumeta japonica</name>
    <dbReference type="NCBI Taxonomy" id="151549"/>
    <lineage>
        <taxon>Eukaryota</taxon>
        <taxon>Metazoa</taxon>
        <taxon>Ecdysozoa</taxon>
        <taxon>Arthropoda</taxon>
        <taxon>Hexapoda</taxon>
        <taxon>Insecta</taxon>
        <taxon>Pterygota</taxon>
        <taxon>Neoptera</taxon>
        <taxon>Endopterygota</taxon>
        <taxon>Lepidoptera</taxon>
        <taxon>Glossata</taxon>
        <taxon>Ditrysia</taxon>
        <taxon>Tineoidea</taxon>
        <taxon>Psychidae</taxon>
        <taxon>Oiketicinae</taxon>
        <taxon>Eumeta</taxon>
    </lineage>
</organism>
<dbReference type="Proteomes" id="UP000299102">
    <property type="component" value="Unassembled WGS sequence"/>
</dbReference>
<comment type="caution">
    <text evidence="1">The sequence shown here is derived from an EMBL/GenBank/DDBJ whole genome shotgun (WGS) entry which is preliminary data.</text>
</comment>
<reference evidence="1 2" key="1">
    <citation type="journal article" date="2019" name="Commun. Biol.">
        <title>The bagworm genome reveals a unique fibroin gene that provides high tensile strength.</title>
        <authorList>
            <person name="Kono N."/>
            <person name="Nakamura H."/>
            <person name="Ohtoshi R."/>
            <person name="Tomita M."/>
            <person name="Numata K."/>
            <person name="Arakawa K."/>
        </authorList>
    </citation>
    <scope>NUCLEOTIDE SEQUENCE [LARGE SCALE GENOMIC DNA]</scope>
</reference>
<dbReference type="SUPFAM" id="SSF56219">
    <property type="entry name" value="DNase I-like"/>
    <property type="match status" value="1"/>
</dbReference>
<protein>
    <submittedName>
        <fullName evidence="1">Uncharacterized protein</fullName>
    </submittedName>
</protein>
<dbReference type="Gene3D" id="3.60.10.10">
    <property type="entry name" value="Endonuclease/exonuclease/phosphatase"/>
    <property type="match status" value="1"/>
</dbReference>
<sequence>MASPTTAVQWNSQIVRSDKSDLIFLLQKYSPTVAAVSETWLRPGSHFRMPDFVCLRNDGSDGYSGVAVLIRNHTPFSPVGILTHGEGFQAVVVKVEDTTFLSLYIASPSPLILNELEAIISTLILCWDADWNGYRDQLGHRFAKLPKLESLGSLANLWSSRFDSEAEASEPTSYANTLSQVMLSVADDMFPLKKHTVVDIPPTVLHLHLLDLELSASKSNLVVFSRKRTVPDVPVILGAS</sequence>
<name>A0A4C1XC85_EUMVA</name>
<gene>
    <name evidence="1" type="ORF">EVAR_85074_1</name>
</gene>
<dbReference type="OrthoDB" id="6436865at2759"/>
<accession>A0A4C1XC85</accession>
<dbReference type="EMBL" id="BGZK01000796">
    <property type="protein sequence ID" value="GBP60813.1"/>
    <property type="molecule type" value="Genomic_DNA"/>
</dbReference>